<dbReference type="EMBL" id="LFZO01000055">
    <property type="protein sequence ID" value="KXT15564.1"/>
    <property type="molecule type" value="Genomic_DNA"/>
</dbReference>
<comment type="caution">
    <text evidence="2">The sequence shown here is derived from an EMBL/GenBank/DDBJ whole genome shotgun (WGS) entry which is preliminary data.</text>
</comment>
<feature type="domain" description="DUF7730" evidence="1">
    <location>
        <begin position="47"/>
        <end position="194"/>
    </location>
</feature>
<dbReference type="Pfam" id="PF24864">
    <property type="entry name" value="DUF7730"/>
    <property type="match status" value="1"/>
</dbReference>
<dbReference type="Proteomes" id="UP000073492">
    <property type="component" value="Unassembled WGS sequence"/>
</dbReference>
<accession>A0A139ILV7</accession>
<dbReference type="PANTHER" id="PTHR38790">
    <property type="entry name" value="2EXR DOMAIN-CONTAINING PROTEIN-RELATED"/>
    <property type="match status" value="1"/>
</dbReference>
<sequence>MAPLQKPSGYDQSLIDCIPKSLKVKSTVLPVEAVSQKLQKIYETNATESLFFSIPPELRSRICRLVVAGKGVHIFGSNPRSVSEASLNLKRKFFRSICQRHTTDFEDVRALRACQEVMNPETYRKCQCSDEGSKPTSDFDLDFLRVCRQIHQEAALMPFQDNTFIFDSIIHLEVIVELQIPAQVAAIQHISFEY</sequence>
<evidence type="ECO:0000259" key="1">
    <source>
        <dbReference type="Pfam" id="PF24864"/>
    </source>
</evidence>
<proteinExistence type="predicted"/>
<dbReference type="AlphaFoldDB" id="A0A139ILV7"/>
<keyword evidence="3" id="KW-1185">Reference proteome</keyword>
<reference evidence="2 3" key="1">
    <citation type="submission" date="2015-07" db="EMBL/GenBank/DDBJ databases">
        <title>Comparative genomics of the Sigatoka disease complex on banana suggests a link between parallel evolutionary changes in Pseudocercospora fijiensis and Pseudocercospora eumusae and increased virulence on the banana host.</title>
        <authorList>
            <person name="Chang T.-C."/>
            <person name="Salvucci A."/>
            <person name="Crous P.W."/>
            <person name="Stergiopoulos I."/>
        </authorList>
    </citation>
    <scope>NUCLEOTIDE SEQUENCE [LARGE SCALE GENOMIC DNA]</scope>
    <source>
        <strain evidence="2 3">CBS 116634</strain>
    </source>
</reference>
<evidence type="ECO:0000313" key="2">
    <source>
        <dbReference type="EMBL" id="KXT15564.1"/>
    </source>
</evidence>
<organism evidence="2 3">
    <name type="scientific">Pseudocercospora musae</name>
    <dbReference type="NCBI Taxonomy" id="113226"/>
    <lineage>
        <taxon>Eukaryota</taxon>
        <taxon>Fungi</taxon>
        <taxon>Dikarya</taxon>
        <taxon>Ascomycota</taxon>
        <taxon>Pezizomycotina</taxon>
        <taxon>Dothideomycetes</taxon>
        <taxon>Dothideomycetidae</taxon>
        <taxon>Mycosphaerellales</taxon>
        <taxon>Mycosphaerellaceae</taxon>
        <taxon>Pseudocercospora</taxon>
    </lineage>
</organism>
<name>A0A139ILV7_9PEZI</name>
<dbReference type="OrthoDB" id="5413827at2759"/>
<dbReference type="InterPro" id="IPR056632">
    <property type="entry name" value="DUF7730"/>
</dbReference>
<gene>
    <name evidence="2" type="ORF">AC579_9970</name>
</gene>
<protein>
    <recommendedName>
        <fullName evidence="1">DUF7730 domain-containing protein</fullName>
    </recommendedName>
</protein>
<evidence type="ECO:0000313" key="3">
    <source>
        <dbReference type="Proteomes" id="UP000073492"/>
    </source>
</evidence>